<protein>
    <recommendedName>
        <fullName evidence="3">Carboxylic ester hydrolase</fullName>
        <ecNumber evidence="3">3.1.1.-</ecNumber>
    </recommendedName>
</protein>
<organism evidence="5 6">
    <name type="scientific">Saccoglossus kowalevskii</name>
    <name type="common">Acorn worm</name>
    <dbReference type="NCBI Taxonomy" id="10224"/>
    <lineage>
        <taxon>Eukaryota</taxon>
        <taxon>Metazoa</taxon>
        <taxon>Hemichordata</taxon>
        <taxon>Enteropneusta</taxon>
        <taxon>Harrimaniidae</taxon>
        <taxon>Saccoglossus</taxon>
    </lineage>
</organism>
<dbReference type="Pfam" id="PF00135">
    <property type="entry name" value="COesterase"/>
    <property type="match status" value="1"/>
</dbReference>
<evidence type="ECO:0000256" key="1">
    <source>
        <dbReference type="ARBA" id="ARBA00005964"/>
    </source>
</evidence>
<dbReference type="InterPro" id="IPR029058">
    <property type="entry name" value="AB_hydrolase_fold"/>
</dbReference>
<dbReference type="PROSITE" id="PS00122">
    <property type="entry name" value="CARBOXYLESTERASE_B_1"/>
    <property type="match status" value="1"/>
</dbReference>
<feature type="domain" description="Carboxylesterase type B" evidence="4">
    <location>
        <begin position="2"/>
        <end position="499"/>
    </location>
</feature>
<dbReference type="PANTHER" id="PTHR45570:SF1">
    <property type="entry name" value="CARBOXYLIC ESTER HYDROLASE"/>
    <property type="match status" value="1"/>
</dbReference>
<keyword evidence="5" id="KW-1185">Reference proteome</keyword>
<reference evidence="6" key="1">
    <citation type="submission" date="2025-08" db="UniProtKB">
        <authorList>
            <consortium name="RefSeq"/>
        </authorList>
    </citation>
    <scope>IDENTIFICATION</scope>
    <source>
        <tissue evidence="6">Testes</tissue>
    </source>
</reference>
<dbReference type="InterPro" id="IPR002018">
    <property type="entry name" value="CarbesteraseB"/>
</dbReference>
<evidence type="ECO:0000313" key="5">
    <source>
        <dbReference type="Proteomes" id="UP000694865"/>
    </source>
</evidence>
<name>A0ABM0GMI7_SACKO</name>
<keyword evidence="2 3" id="KW-0378">Hydrolase</keyword>
<dbReference type="SUPFAM" id="SSF53474">
    <property type="entry name" value="alpha/beta-Hydrolases"/>
    <property type="match status" value="1"/>
</dbReference>
<dbReference type="InterPro" id="IPR019826">
    <property type="entry name" value="Carboxylesterase_B_AS"/>
</dbReference>
<sequence>MVKVFFGIPYASPPIGDNRWCPPKPAKPWAPSVLQATKPPPGCYQHCDLPPYTCPDSVSEDCLYLTVFTPLTAVNGSKFPVMMFIHGGNFITGSGYTELTDGRFMSNYTNTVTVFINYRLGAFGFLVAGTKSDAAIGNYGIMDQRAAMDWIQSNIEAFGGDPDKVTIFGQSAGSQSVAIHLATDKSKHLFHRAIIESFPYSVPFKTPWEAVILGNDLADDLNCTHGDMKCLRSASPESVYAAQGQSGGVIINPLRLLEEFEPWGPVVDGKDITKQSVDSFMKGEYQDKPIMMGTTSDEARIYIFGAFPDPANIIQVYEFVLAVFPTHFFKVIEEYPPGPPGSDQREPLSTAAHHFVFACPTRAALRGVARHGNNKVWMYLYDHVMSFHKAWGPSWESMCTTHVCHGAELPFVFHTATNGGYNYTPDELVLTDTMLYYWTNFAHTGNPNNGQTKKSATSYVHNRLQNWPEYSNSSNWSYMHFTTPSRVDKDYLSKKCDFWDTLDVYSRKYRILHKSCQ</sequence>
<accession>A0ABM0GMI7</accession>
<proteinExistence type="inferred from homology"/>
<gene>
    <name evidence="6" type="primary">LOC100375314</name>
</gene>
<comment type="similarity">
    <text evidence="1 3">Belongs to the type-B carboxylesterase/lipase family.</text>
</comment>
<dbReference type="Proteomes" id="UP000694865">
    <property type="component" value="Unplaced"/>
</dbReference>
<dbReference type="GeneID" id="100375314"/>
<evidence type="ECO:0000256" key="2">
    <source>
        <dbReference type="ARBA" id="ARBA00022801"/>
    </source>
</evidence>
<dbReference type="EC" id="3.1.1.-" evidence="3"/>
<evidence type="ECO:0000256" key="3">
    <source>
        <dbReference type="RuleBase" id="RU361235"/>
    </source>
</evidence>
<evidence type="ECO:0000259" key="4">
    <source>
        <dbReference type="Pfam" id="PF00135"/>
    </source>
</evidence>
<dbReference type="Gene3D" id="3.40.50.1820">
    <property type="entry name" value="alpha/beta hydrolase"/>
    <property type="match status" value="1"/>
</dbReference>
<dbReference type="PANTHER" id="PTHR45570">
    <property type="entry name" value="CARBOXYLIC ESTER HYDROLASE"/>
    <property type="match status" value="1"/>
</dbReference>
<dbReference type="RefSeq" id="XP_002733219.2">
    <property type="nucleotide sequence ID" value="XM_002733173.2"/>
</dbReference>
<evidence type="ECO:0000313" key="6">
    <source>
        <dbReference type="RefSeq" id="XP_002733219.2"/>
    </source>
</evidence>